<organism evidence="3 4">
    <name type="scientific">Thauera aminoaromatica</name>
    <dbReference type="NCBI Taxonomy" id="164330"/>
    <lineage>
        <taxon>Bacteria</taxon>
        <taxon>Pseudomonadati</taxon>
        <taxon>Pseudomonadota</taxon>
        <taxon>Betaproteobacteria</taxon>
        <taxon>Rhodocyclales</taxon>
        <taxon>Zoogloeaceae</taxon>
        <taxon>Thauera</taxon>
    </lineage>
</organism>
<dbReference type="Proteomes" id="UP000321192">
    <property type="component" value="Unassembled WGS sequence"/>
</dbReference>
<dbReference type="NCBIfam" id="TIGR01994">
    <property type="entry name" value="SUF_scaf_2"/>
    <property type="match status" value="1"/>
</dbReference>
<evidence type="ECO:0000259" key="2">
    <source>
        <dbReference type="Pfam" id="PF01592"/>
    </source>
</evidence>
<evidence type="ECO:0000313" key="3">
    <source>
        <dbReference type="EMBL" id="TXH88446.1"/>
    </source>
</evidence>
<protein>
    <submittedName>
        <fullName evidence="3">SUF system NifU family Fe-S cluster assembly protein</fullName>
    </submittedName>
</protein>
<dbReference type="FunFam" id="3.90.1010.10:FF:000002">
    <property type="entry name" value="Iron-sulfur cluster assembly scaffold protein NifU"/>
    <property type="match status" value="1"/>
</dbReference>
<dbReference type="CDD" id="cd06664">
    <property type="entry name" value="IscU_like"/>
    <property type="match status" value="1"/>
</dbReference>
<comment type="caution">
    <text evidence="3">The sequence shown here is derived from an EMBL/GenBank/DDBJ whole genome shotgun (WGS) entry which is preliminary data.</text>
</comment>
<dbReference type="RefSeq" id="WP_004311652.1">
    <property type="nucleotide sequence ID" value="NZ_JAKLLK010000005.1"/>
</dbReference>
<dbReference type="InterPro" id="IPR002871">
    <property type="entry name" value="NIF_FeS_clus_asmbl_NifU_N"/>
</dbReference>
<name>A0A5C7SZK0_THASP</name>
<gene>
    <name evidence="3" type="ORF">E6Q80_05330</name>
</gene>
<dbReference type="Pfam" id="PF01592">
    <property type="entry name" value="NifU_N"/>
    <property type="match status" value="1"/>
</dbReference>
<reference evidence="3 4" key="1">
    <citation type="submission" date="2018-09" db="EMBL/GenBank/DDBJ databases">
        <title>Metagenome Assembled Genomes from an Advanced Water Purification Facility.</title>
        <authorList>
            <person name="Stamps B.W."/>
            <person name="Spear J.R."/>
        </authorList>
    </citation>
    <scope>NUCLEOTIDE SEQUENCE [LARGE SCALE GENOMIC DNA]</scope>
    <source>
        <strain evidence="3">Bin_27_1</strain>
    </source>
</reference>
<proteinExistence type="inferred from homology"/>
<comment type="similarity">
    <text evidence="1">Belongs to the NifU family.</text>
</comment>
<dbReference type="PANTHER" id="PTHR10093">
    <property type="entry name" value="IRON-SULFUR CLUSTER ASSEMBLY ENZYME NIFU HOMOLOG"/>
    <property type="match status" value="1"/>
</dbReference>
<accession>A0A5C7SZK0</accession>
<dbReference type="GO" id="GO:0016226">
    <property type="term" value="P:iron-sulfur cluster assembly"/>
    <property type="evidence" value="ECO:0007669"/>
    <property type="project" value="InterPro"/>
</dbReference>
<dbReference type="GO" id="GO:0005506">
    <property type="term" value="F:iron ion binding"/>
    <property type="evidence" value="ECO:0007669"/>
    <property type="project" value="InterPro"/>
</dbReference>
<dbReference type="AlphaFoldDB" id="A0A5C7SZK0"/>
<dbReference type="SUPFAM" id="SSF82649">
    <property type="entry name" value="SufE/NifU"/>
    <property type="match status" value="1"/>
</dbReference>
<dbReference type="EMBL" id="SSFD01000071">
    <property type="protein sequence ID" value="TXH88446.1"/>
    <property type="molecule type" value="Genomic_DNA"/>
</dbReference>
<sequence>MSGMQDSLRELYQEVIFDHNRNPRNYRPLPAANHHADGHNPLCGDQLTVYLQVEDGIVRDSSFVGHGCAISTASASLMTEAVKGKPVAEVEALFRDVHALLTEGREAADPARDFGKLEVLSGVKEFPARVKCATLAWHTLHNALVGEHETAHTE</sequence>
<evidence type="ECO:0000256" key="1">
    <source>
        <dbReference type="ARBA" id="ARBA00006420"/>
    </source>
</evidence>
<evidence type="ECO:0000313" key="4">
    <source>
        <dbReference type="Proteomes" id="UP000321192"/>
    </source>
</evidence>
<dbReference type="Gene3D" id="3.90.1010.10">
    <property type="match status" value="1"/>
</dbReference>
<feature type="domain" description="NIF system FeS cluster assembly NifU N-terminal" evidence="2">
    <location>
        <begin position="12"/>
        <end position="132"/>
    </location>
</feature>
<dbReference type="GO" id="GO:0051536">
    <property type="term" value="F:iron-sulfur cluster binding"/>
    <property type="evidence" value="ECO:0007669"/>
    <property type="project" value="InterPro"/>
</dbReference>